<keyword evidence="3 6" id="KW-0731">Sigma factor</keyword>
<evidence type="ECO:0000256" key="5">
    <source>
        <dbReference type="ARBA" id="ARBA00023163"/>
    </source>
</evidence>
<dbReference type="InterPro" id="IPR013325">
    <property type="entry name" value="RNA_pol_sigma_r2"/>
</dbReference>
<evidence type="ECO:0000256" key="3">
    <source>
        <dbReference type="ARBA" id="ARBA00023082"/>
    </source>
</evidence>
<dbReference type="GO" id="GO:0003677">
    <property type="term" value="F:DNA binding"/>
    <property type="evidence" value="ECO:0007669"/>
    <property type="project" value="UniProtKB-KW"/>
</dbReference>
<feature type="domain" description="RNA polymerase sigma-70 region 2" evidence="7">
    <location>
        <begin position="21"/>
        <end position="88"/>
    </location>
</feature>
<dbReference type="Pfam" id="PF04542">
    <property type="entry name" value="Sigma70_r2"/>
    <property type="match status" value="1"/>
</dbReference>
<keyword evidence="4 6" id="KW-0238">DNA-binding</keyword>
<dbReference type="NCBIfam" id="TIGR02937">
    <property type="entry name" value="sigma70-ECF"/>
    <property type="match status" value="1"/>
</dbReference>
<dbReference type="PANTHER" id="PTHR43133">
    <property type="entry name" value="RNA POLYMERASE ECF-TYPE SIGMA FACTO"/>
    <property type="match status" value="1"/>
</dbReference>
<reference evidence="9 10" key="1">
    <citation type="journal article" date="2016" name="Nat. Commun.">
        <title>Thousands of microbial genomes shed light on interconnected biogeochemical processes in an aquifer system.</title>
        <authorList>
            <person name="Anantharaman K."/>
            <person name="Brown C.T."/>
            <person name="Hug L.A."/>
            <person name="Sharon I."/>
            <person name="Castelle C.J."/>
            <person name="Probst A.J."/>
            <person name="Thomas B.C."/>
            <person name="Singh A."/>
            <person name="Wilkins M.J."/>
            <person name="Karaoz U."/>
            <person name="Brodie E.L."/>
            <person name="Williams K.H."/>
            <person name="Hubbard S.S."/>
            <person name="Banfield J.F."/>
        </authorList>
    </citation>
    <scope>NUCLEOTIDE SEQUENCE [LARGE SCALE GENOMIC DNA]</scope>
</reference>
<name>A0A1F7VET3_9BACT</name>
<dbReference type="InterPro" id="IPR013324">
    <property type="entry name" value="RNA_pol_sigma_r3/r4-like"/>
</dbReference>
<evidence type="ECO:0000256" key="4">
    <source>
        <dbReference type="ARBA" id="ARBA00023125"/>
    </source>
</evidence>
<comment type="caution">
    <text evidence="9">The sequence shown here is derived from an EMBL/GenBank/DDBJ whole genome shotgun (WGS) entry which is preliminary data.</text>
</comment>
<dbReference type="InterPro" id="IPR013249">
    <property type="entry name" value="RNA_pol_sigma70_r4_t2"/>
</dbReference>
<dbReference type="CDD" id="cd06171">
    <property type="entry name" value="Sigma70_r4"/>
    <property type="match status" value="1"/>
</dbReference>
<dbReference type="Gene3D" id="1.10.10.10">
    <property type="entry name" value="Winged helix-like DNA-binding domain superfamily/Winged helix DNA-binding domain"/>
    <property type="match status" value="1"/>
</dbReference>
<dbReference type="InterPro" id="IPR014284">
    <property type="entry name" value="RNA_pol_sigma-70_dom"/>
</dbReference>
<evidence type="ECO:0000313" key="10">
    <source>
        <dbReference type="Proteomes" id="UP000178264"/>
    </source>
</evidence>
<protein>
    <recommendedName>
        <fullName evidence="6">RNA polymerase sigma factor</fullName>
    </recommendedName>
</protein>
<dbReference type="InterPro" id="IPR007627">
    <property type="entry name" value="RNA_pol_sigma70_r2"/>
</dbReference>
<dbReference type="GO" id="GO:0016987">
    <property type="term" value="F:sigma factor activity"/>
    <property type="evidence" value="ECO:0007669"/>
    <property type="project" value="UniProtKB-KW"/>
</dbReference>
<dbReference type="PROSITE" id="PS01063">
    <property type="entry name" value="SIGMA70_ECF"/>
    <property type="match status" value="1"/>
</dbReference>
<evidence type="ECO:0000313" key="9">
    <source>
        <dbReference type="EMBL" id="OGL89009.1"/>
    </source>
</evidence>
<comment type="similarity">
    <text evidence="1 6">Belongs to the sigma-70 factor family. ECF subfamily.</text>
</comment>
<evidence type="ECO:0000256" key="2">
    <source>
        <dbReference type="ARBA" id="ARBA00023015"/>
    </source>
</evidence>
<dbReference type="InterPro" id="IPR039425">
    <property type="entry name" value="RNA_pol_sigma-70-like"/>
</dbReference>
<evidence type="ECO:0000256" key="6">
    <source>
        <dbReference type="RuleBase" id="RU000716"/>
    </source>
</evidence>
<keyword evidence="5 6" id="KW-0804">Transcription</keyword>
<dbReference type="EMBL" id="MGER01000003">
    <property type="protein sequence ID" value="OGL89009.1"/>
    <property type="molecule type" value="Genomic_DNA"/>
</dbReference>
<keyword evidence="2 6" id="KW-0805">Transcription regulation</keyword>
<dbReference type="Gene3D" id="1.10.1740.10">
    <property type="match status" value="1"/>
</dbReference>
<dbReference type="SUPFAM" id="SSF88946">
    <property type="entry name" value="Sigma2 domain of RNA polymerase sigma factors"/>
    <property type="match status" value="1"/>
</dbReference>
<evidence type="ECO:0000256" key="1">
    <source>
        <dbReference type="ARBA" id="ARBA00010641"/>
    </source>
</evidence>
<gene>
    <name evidence="9" type="ORF">A3I42_04730</name>
</gene>
<dbReference type="GO" id="GO:0006352">
    <property type="term" value="P:DNA-templated transcription initiation"/>
    <property type="evidence" value="ECO:0007669"/>
    <property type="project" value="InterPro"/>
</dbReference>
<sequence>MTDEEIAGRVQQGDTELFGILVERYGDKLSRYARKFLSRREDIEDLVQEVFIKAYTNIQSFTVTRKFSPWLYRIAHNEFINAIKKKRWEPLPFFDPDTLFPHPLSQENADRGVLDHEMKEMLERHLRKLDPKYREPLVLYYLEELEYAEISEVLQLPLSTVGIRLKRGKEMMRKFLLNHE</sequence>
<dbReference type="Pfam" id="PF08281">
    <property type="entry name" value="Sigma70_r4_2"/>
    <property type="match status" value="1"/>
</dbReference>
<dbReference type="PANTHER" id="PTHR43133:SF51">
    <property type="entry name" value="RNA POLYMERASE SIGMA FACTOR"/>
    <property type="match status" value="1"/>
</dbReference>
<dbReference type="AlphaFoldDB" id="A0A1F7VET3"/>
<feature type="domain" description="RNA polymerase sigma factor 70 region 4 type 2" evidence="8">
    <location>
        <begin position="120"/>
        <end position="171"/>
    </location>
</feature>
<dbReference type="InterPro" id="IPR036388">
    <property type="entry name" value="WH-like_DNA-bd_sf"/>
</dbReference>
<accession>A0A1F7VET3</accession>
<evidence type="ECO:0000259" key="7">
    <source>
        <dbReference type="Pfam" id="PF04542"/>
    </source>
</evidence>
<proteinExistence type="inferred from homology"/>
<dbReference type="Proteomes" id="UP000178264">
    <property type="component" value="Unassembled WGS sequence"/>
</dbReference>
<dbReference type="InterPro" id="IPR000838">
    <property type="entry name" value="RNA_pol_sigma70_ECF_CS"/>
</dbReference>
<organism evidence="9 10">
    <name type="scientific">Candidatus Uhrbacteria bacterium RIFCSPLOWO2_02_FULL_49_11</name>
    <dbReference type="NCBI Taxonomy" id="1802409"/>
    <lineage>
        <taxon>Bacteria</taxon>
        <taxon>Candidatus Uhriibacteriota</taxon>
    </lineage>
</organism>
<dbReference type="SUPFAM" id="SSF88659">
    <property type="entry name" value="Sigma3 and sigma4 domains of RNA polymerase sigma factors"/>
    <property type="match status" value="1"/>
</dbReference>
<evidence type="ECO:0000259" key="8">
    <source>
        <dbReference type="Pfam" id="PF08281"/>
    </source>
</evidence>